<dbReference type="AlphaFoldDB" id="A0A0A9DEW9"/>
<sequence>MSSSSCIIEFTVVKVSLDAPDELIKKVTSTFFIIKDCPVRNHPSVDLKIVLLP</sequence>
<reference evidence="1" key="2">
    <citation type="journal article" date="2015" name="Data Brief">
        <title>Shoot transcriptome of the giant reed, Arundo donax.</title>
        <authorList>
            <person name="Barrero R.A."/>
            <person name="Guerrero F.D."/>
            <person name="Moolhuijzen P."/>
            <person name="Goolsby J.A."/>
            <person name="Tidwell J."/>
            <person name="Bellgard S.E."/>
            <person name="Bellgard M.I."/>
        </authorList>
    </citation>
    <scope>NUCLEOTIDE SEQUENCE</scope>
    <source>
        <tissue evidence="1">Shoot tissue taken approximately 20 cm above the soil surface</tissue>
    </source>
</reference>
<organism evidence="1">
    <name type="scientific">Arundo donax</name>
    <name type="common">Giant reed</name>
    <name type="synonym">Donax arundinaceus</name>
    <dbReference type="NCBI Taxonomy" id="35708"/>
    <lineage>
        <taxon>Eukaryota</taxon>
        <taxon>Viridiplantae</taxon>
        <taxon>Streptophyta</taxon>
        <taxon>Embryophyta</taxon>
        <taxon>Tracheophyta</taxon>
        <taxon>Spermatophyta</taxon>
        <taxon>Magnoliopsida</taxon>
        <taxon>Liliopsida</taxon>
        <taxon>Poales</taxon>
        <taxon>Poaceae</taxon>
        <taxon>PACMAD clade</taxon>
        <taxon>Arundinoideae</taxon>
        <taxon>Arundineae</taxon>
        <taxon>Arundo</taxon>
    </lineage>
</organism>
<protein>
    <submittedName>
        <fullName evidence="1">Uncharacterized protein</fullName>
    </submittedName>
</protein>
<evidence type="ECO:0000313" key="1">
    <source>
        <dbReference type="EMBL" id="JAD82317.1"/>
    </source>
</evidence>
<proteinExistence type="predicted"/>
<name>A0A0A9DEW9_ARUDO</name>
<dbReference type="EMBL" id="GBRH01215578">
    <property type="protein sequence ID" value="JAD82317.1"/>
    <property type="molecule type" value="Transcribed_RNA"/>
</dbReference>
<reference evidence="1" key="1">
    <citation type="submission" date="2014-09" db="EMBL/GenBank/DDBJ databases">
        <authorList>
            <person name="Magalhaes I.L.F."/>
            <person name="Oliveira U."/>
            <person name="Santos F.R."/>
            <person name="Vidigal T.H.D.A."/>
            <person name="Brescovit A.D."/>
            <person name="Santos A.J."/>
        </authorList>
    </citation>
    <scope>NUCLEOTIDE SEQUENCE</scope>
    <source>
        <tissue evidence="1">Shoot tissue taken approximately 20 cm above the soil surface</tissue>
    </source>
</reference>
<accession>A0A0A9DEW9</accession>